<evidence type="ECO:0000259" key="3">
    <source>
        <dbReference type="Pfam" id="PF03787"/>
    </source>
</evidence>
<evidence type="ECO:0000256" key="1">
    <source>
        <dbReference type="ARBA" id="ARBA00023118"/>
    </source>
</evidence>
<name>A0A1V4ISJ4_9CLOT</name>
<dbReference type="GO" id="GO:0051607">
    <property type="term" value="P:defense response to virus"/>
    <property type="evidence" value="ECO:0007669"/>
    <property type="project" value="UniProtKB-KW"/>
</dbReference>
<comment type="caution">
    <text evidence="4">The sequence shown here is derived from an EMBL/GenBank/DDBJ whole genome shotgun (WGS) entry which is preliminary data.</text>
</comment>
<dbReference type="InterPro" id="IPR005537">
    <property type="entry name" value="RAMP_III_fam"/>
</dbReference>
<dbReference type="EMBL" id="MZGV01000013">
    <property type="protein sequence ID" value="OPJ62774.1"/>
    <property type="molecule type" value="Genomic_DNA"/>
</dbReference>
<feature type="domain" description="CRISPR type III-associated protein" evidence="3">
    <location>
        <begin position="95"/>
        <end position="260"/>
    </location>
</feature>
<dbReference type="PANTHER" id="PTHR39965:SF1">
    <property type="entry name" value="CRISPR SYSTEM CMR SUBUNIT CMR6"/>
    <property type="match status" value="1"/>
</dbReference>
<accession>A0A1V4ISJ4</accession>
<protein>
    <recommendedName>
        <fullName evidence="3">CRISPR type III-associated protein domain-containing protein</fullName>
    </recommendedName>
</protein>
<dbReference type="OrthoDB" id="9813956at2"/>
<gene>
    <name evidence="4" type="ORF">CLORY_16540</name>
</gene>
<keyword evidence="2" id="KW-0175">Coiled coil</keyword>
<dbReference type="NCBIfam" id="TIGR01898">
    <property type="entry name" value="cas_TM1791_cmr6"/>
    <property type="match status" value="1"/>
</dbReference>
<evidence type="ECO:0000313" key="4">
    <source>
        <dbReference type="EMBL" id="OPJ62774.1"/>
    </source>
</evidence>
<proteinExistence type="predicted"/>
<dbReference type="STRING" id="1450648.CLORY_16540"/>
<sequence length="378" mass="44046">MSDNNSKNSIDTLIRSYVNRLKKNVGQDGNYKLLRDKFKNIKAAKNIDEEKNVKYTASKKEQELCRKANENIESIKGSLWERYFWINFECEVNDKMVIGLGEPSVHEANITLHNIYGIPFIPAQAIKGTFRNYLEQEIGSLDNDKVKRIFGDETNQGKVIFLDAFPEQKYAIQDDIIAKHHADYYSDKCKFPLDTDKVDLVKFPVVKEAKFKITIGIERNIDIMKRECSYEFAYFLVKNLSDALELQGLGAKTSVGYGYFNVGRVELENTLRKDIEMLAKLEEKKKIDKLMKGMTELEKDIYYIEKINGKLEKNQAIMELFNQNIDILGDEERKKLAKYLMKYLKDNNKWKCGKKVNKDYKRIEKVCNVLEIDLPTEK</sequence>
<organism evidence="4 5">
    <name type="scientific">Clostridium oryzae</name>
    <dbReference type="NCBI Taxonomy" id="1450648"/>
    <lineage>
        <taxon>Bacteria</taxon>
        <taxon>Bacillati</taxon>
        <taxon>Bacillota</taxon>
        <taxon>Clostridia</taxon>
        <taxon>Eubacteriales</taxon>
        <taxon>Clostridiaceae</taxon>
        <taxon>Clostridium</taxon>
    </lineage>
</organism>
<keyword evidence="5" id="KW-1185">Reference proteome</keyword>
<dbReference type="RefSeq" id="WP_079423178.1">
    <property type="nucleotide sequence ID" value="NZ_MZGV01000013.1"/>
</dbReference>
<evidence type="ECO:0000256" key="2">
    <source>
        <dbReference type="SAM" id="Coils"/>
    </source>
</evidence>
<dbReference type="Pfam" id="PF03787">
    <property type="entry name" value="RAMPs"/>
    <property type="match status" value="1"/>
</dbReference>
<reference evidence="4 5" key="1">
    <citation type="submission" date="2017-03" db="EMBL/GenBank/DDBJ databases">
        <title>Genome sequence of Clostridium oryzae DSM 28571.</title>
        <authorList>
            <person name="Poehlein A."/>
            <person name="Daniel R."/>
        </authorList>
    </citation>
    <scope>NUCLEOTIDE SEQUENCE [LARGE SCALE GENOMIC DNA]</scope>
    <source>
        <strain evidence="4 5">DSM 28571</strain>
    </source>
</reference>
<dbReference type="InterPro" id="IPR010172">
    <property type="entry name" value="CRISPR-assoc_prot_TM1791"/>
</dbReference>
<dbReference type="AlphaFoldDB" id="A0A1V4ISJ4"/>
<dbReference type="Proteomes" id="UP000190080">
    <property type="component" value="Unassembled WGS sequence"/>
</dbReference>
<feature type="coiled-coil region" evidence="2">
    <location>
        <begin position="264"/>
        <end position="300"/>
    </location>
</feature>
<dbReference type="PANTHER" id="PTHR39965">
    <property type="entry name" value="CRISPR SYSTEM CMR SUBUNIT CMR6"/>
    <property type="match status" value="1"/>
</dbReference>
<evidence type="ECO:0000313" key="5">
    <source>
        <dbReference type="Proteomes" id="UP000190080"/>
    </source>
</evidence>
<keyword evidence="1" id="KW-0051">Antiviral defense</keyword>